<reference evidence="2 3" key="1">
    <citation type="journal article" date="2015" name="Genome Biol. Evol.">
        <title>Comparative Genomics of a Bacterivorous Green Alga Reveals Evolutionary Causalities and Consequences of Phago-Mixotrophic Mode of Nutrition.</title>
        <authorList>
            <person name="Burns J.A."/>
            <person name="Paasch A."/>
            <person name="Narechania A."/>
            <person name="Kim E."/>
        </authorList>
    </citation>
    <scope>NUCLEOTIDE SEQUENCE [LARGE SCALE GENOMIC DNA]</scope>
    <source>
        <strain evidence="2 3">PLY_AMNH</strain>
    </source>
</reference>
<organism evidence="2 3">
    <name type="scientific">Cymbomonas tetramitiformis</name>
    <dbReference type="NCBI Taxonomy" id="36881"/>
    <lineage>
        <taxon>Eukaryota</taxon>
        <taxon>Viridiplantae</taxon>
        <taxon>Chlorophyta</taxon>
        <taxon>Pyramimonadophyceae</taxon>
        <taxon>Pyramimonadales</taxon>
        <taxon>Pyramimonadaceae</taxon>
        <taxon>Cymbomonas</taxon>
    </lineage>
</organism>
<evidence type="ECO:0000256" key="1">
    <source>
        <dbReference type="SAM" id="MobiDB-lite"/>
    </source>
</evidence>
<evidence type="ECO:0000313" key="3">
    <source>
        <dbReference type="Proteomes" id="UP001190700"/>
    </source>
</evidence>
<proteinExistence type="predicted"/>
<name>A0AAE0F9Y8_9CHLO</name>
<keyword evidence="3" id="KW-1185">Reference proteome</keyword>
<feature type="region of interest" description="Disordered" evidence="1">
    <location>
        <begin position="1"/>
        <end position="30"/>
    </location>
</feature>
<dbReference type="AlphaFoldDB" id="A0AAE0F9Y8"/>
<feature type="non-terminal residue" evidence="2">
    <location>
        <position position="1"/>
    </location>
</feature>
<evidence type="ECO:0000313" key="2">
    <source>
        <dbReference type="EMBL" id="KAK3255780.1"/>
    </source>
</evidence>
<accession>A0AAE0F9Y8</accession>
<dbReference type="EMBL" id="LGRX02022280">
    <property type="protein sequence ID" value="KAK3255780.1"/>
    <property type="molecule type" value="Genomic_DNA"/>
</dbReference>
<sequence>EQQEELRPMSEAQWASKHSELGEEVIKEEEDITGKCEWEEKILVRGKNIESLSGAEVKQTLLAASTKPSKIPRSASCTKKAALQKFLGISIQSTVEPEPEELDPEEAVNVKQGKAVLVARKVMEKFGEDEHVDDVDEEKLLQKNQTQQILDSLRMLTVQVQEVFERTEVVMDEQRELREKLGQLDPMQAQLTSLPILDKKLDQLENVQAQLLDIQQSMGLPSNSNPIP</sequence>
<dbReference type="Proteomes" id="UP001190700">
    <property type="component" value="Unassembled WGS sequence"/>
</dbReference>
<gene>
    <name evidence="2" type="ORF">CYMTET_35058</name>
</gene>
<comment type="caution">
    <text evidence="2">The sequence shown here is derived from an EMBL/GenBank/DDBJ whole genome shotgun (WGS) entry which is preliminary data.</text>
</comment>
<protein>
    <submittedName>
        <fullName evidence="2">Uncharacterized protein</fullName>
    </submittedName>
</protein>